<evidence type="ECO:0000313" key="2">
    <source>
        <dbReference type="EMBL" id="TCO40237.1"/>
    </source>
</evidence>
<accession>A0A4R2I810</accession>
<organism evidence="2 3">
    <name type="scientific">Dokdonella fugitiva</name>
    <dbReference type="NCBI Taxonomy" id="328517"/>
    <lineage>
        <taxon>Bacteria</taxon>
        <taxon>Pseudomonadati</taxon>
        <taxon>Pseudomonadota</taxon>
        <taxon>Gammaproteobacteria</taxon>
        <taxon>Lysobacterales</taxon>
        <taxon>Rhodanobacteraceae</taxon>
        <taxon>Dokdonella</taxon>
    </lineage>
</organism>
<dbReference type="CDD" id="cd00293">
    <property type="entry name" value="USP-like"/>
    <property type="match status" value="1"/>
</dbReference>
<comment type="caution">
    <text evidence="2">The sequence shown here is derived from an EMBL/GenBank/DDBJ whole genome shotgun (WGS) entry which is preliminary data.</text>
</comment>
<dbReference type="Gene3D" id="3.40.50.12370">
    <property type="match status" value="1"/>
</dbReference>
<name>A0A4R2I810_9GAMM</name>
<dbReference type="EMBL" id="SLWQ01000005">
    <property type="protein sequence ID" value="TCO40237.1"/>
    <property type="molecule type" value="Genomic_DNA"/>
</dbReference>
<reference evidence="2 3" key="1">
    <citation type="journal article" date="2015" name="Stand. Genomic Sci.">
        <title>Genomic Encyclopedia of Bacterial and Archaeal Type Strains, Phase III: the genomes of soil and plant-associated and newly described type strains.</title>
        <authorList>
            <person name="Whitman W.B."/>
            <person name="Woyke T."/>
            <person name="Klenk H.P."/>
            <person name="Zhou Y."/>
            <person name="Lilburn T.G."/>
            <person name="Beck B.J."/>
            <person name="De Vos P."/>
            <person name="Vandamme P."/>
            <person name="Eisen J.A."/>
            <person name="Garrity G."/>
            <person name="Hugenholtz P."/>
            <person name="Kyrpides N.C."/>
        </authorList>
    </citation>
    <scope>NUCLEOTIDE SEQUENCE [LARGE SCALE GENOMIC DNA]</scope>
    <source>
        <strain evidence="2 3">A3</strain>
    </source>
</reference>
<proteinExistence type="predicted"/>
<gene>
    <name evidence="2" type="ORF">EV148_10531</name>
</gene>
<dbReference type="AlphaFoldDB" id="A0A4R2I810"/>
<dbReference type="Pfam" id="PF00582">
    <property type="entry name" value="Usp"/>
    <property type="match status" value="1"/>
</dbReference>
<evidence type="ECO:0000259" key="1">
    <source>
        <dbReference type="Pfam" id="PF00582"/>
    </source>
</evidence>
<feature type="domain" description="UspA" evidence="1">
    <location>
        <begin position="31"/>
        <end position="80"/>
    </location>
</feature>
<dbReference type="SUPFAM" id="SSF52402">
    <property type="entry name" value="Adenine nucleotide alpha hydrolases-like"/>
    <property type="match status" value="1"/>
</dbReference>
<protein>
    <submittedName>
        <fullName evidence="2">Universal stress protein family protein</fullName>
    </submittedName>
</protein>
<dbReference type="InterPro" id="IPR006016">
    <property type="entry name" value="UspA"/>
</dbReference>
<sequence length="82" mass="8872">MGWLPPFDVLAWLAQHDVRVTVKPILAPDDRAGEAILAAAGEVGADLLVMGAYGRSRFSEWAFGGVTRTVLHEATLPVLMRN</sequence>
<dbReference type="Proteomes" id="UP000294862">
    <property type="component" value="Unassembled WGS sequence"/>
</dbReference>
<keyword evidence="3" id="KW-1185">Reference proteome</keyword>
<evidence type="ECO:0000313" key="3">
    <source>
        <dbReference type="Proteomes" id="UP000294862"/>
    </source>
</evidence>